<organism evidence="2">
    <name type="scientific">uncultured marine group II/III euryarchaeote KM3_113_E08</name>
    <dbReference type="NCBI Taxonomy" id="1457853"/>
    <lineage>
        <taxon>Archaea</taxon>
        <taxon>Methanobacteriati</taxon>
        <taxon>Methanobacteriota</taxon>
        <taxon>environmental samples</taxon>
    </lineage>
</organism>
<proteinExistence type="predicted"/>
<dbReference type="Gene3D" id="3.30.300.130">
    <property type="entry name" value="Fe-S cluster assembly (FSCA)"/>
    <property type="match status" value="1"/>
</dbReference>
<protein>
    <submittedName>
        <fullName evidence="2">Putative metal-sulfur cluster biosynthetic enzyme</fullName>
    </submittedName>
</protein>
<dbReference type="PANTHER" id="PTHR42831">
    <property type="entry name" value="FE-S PROTEIN MATURATION AUXILIARY FACTOR YITW"/>
    <property type="match status" value="1"/>
</dbReference>
<accession>A0A075G6F6</accession>
<reference evidence="2" key="1">
    <citation type="journal article" date="2014" name="Genome Biol. Evol.">
        <title>Pangenome evidence for extensive interdomain horizontal transfer affecting lineage core and shell genes in uncultured planktonic thaumarchaeota and euryarchaeota.</title>
        <authorList>
            <person name="Deschamps P."/>
            <person name="Zivanovic Y."/>
            <person name="Moreira D."/>
            <person name="Rodriguez-Valera F."/>
            <person name="Lopez-Garcia P."/>
        </authorList>
    </citation>
    <scope>NUCLEOTIDE SEQUENCE</scope>
</reference>
<dbReference type="Pfam" id="PF01883">
    <property type="entry name" value="FeS_assembly_P"/>
    <property type="match status" value="1"/>
</dbReference>
<dbReference type="AlphaFoldDB" id="A0A075G6F6"/>
<dbReference type="PANTHER" id="PTHR42831:SF1">
    <property type="entry name" value="FE-S PROTEIN MATURATION AUXILIARY FACTOR YITW"/>
    <property type="match status" value="1"/>
</dbReference>
<dbReference type="EMBL" id="KF900566">
    <property type="protein sequence ID" value="AIE99545.1"/>
    <property type="molecule type" value="Genomic_DNA"/>
</dbReference>
<evidence type="ECO:0000259" key="1">
    <source>
        <dbReference type="Pfam" id="PF01883"/>
    </source>
</evidence>
<dbReference type="InterPro" id="IPR052339">
    <property type="entry name" value="Fe-S_Maturation_MIP18"/>
</dbReference>
<dbReference type="SUPFAM" id="SSF117916">
    <property type="entry name" value="Fe-S cluster assembly (FSCA) domain-like"/>
    <property type="match status" value="1"/>
</dbReference>
<dbReference type="InterPro" id="IPR034904">
    <property type="entry name" value="FSCA_dom_sf"/>
</dbReference>
<feature type="domain" description="MIP18 family-like" evidence="1">
    <location>
        <begin position="5"/>
        <end position="80"/>
    </location>
</feature>
<sequence length="105" mass="11605">MTATKESVLAAIHPVEDPELEISLVELGLVYDVRIEEKDDSIHAEIDLTLTSPGCPMAPEIMASVHRAALSTEDVETVHVNLVWTPRWDPKIHASEDALMDMGIF</sequence>
<dbReference type="InterPro" id="IPR002744">
    <property type="entry name" value="MIP18-like"/>
</dbReference>
<name>A0A075G6F6_9EURY</name>
<evidence type="ECO:0000313" key="2">
    <source>
        <dbReference type="EMBL" id="AIE99545.1"/>
    </source>
</evidence>